<dbReference type="OrthoDB" id="9970435at2759"/>
<feature type="transmembrane region" description="Helical" evidence="7">
    <location>
        <begin position="795"/>
        <end position="816"/>
    </location>
</feature>
<dbReference type="Pfam" id="PF03124">
    <property type="entry name" value="EXS"/>
    <property type="match status" value="1"/>
</dbReference>
<feature type="region of interest" description="Disordered" evidence="6">
    <location>
        <begin position="291"/>
        <end position="339"/>
    </location>
</feature>
<dbReference type="Pfam" id="PF03105">
    <property type="entry name" value="SPX"/>
    <property type="match status" value="1"/>
</dbReference>
<evidence type="ECO:0000256" key="1">
    <source>
        <dbReference type="ARBA" id="ARBA00004141"/>
    </source>
</evidence>
<dbReference type="PROSITE" id="PS51382">
    <property type="entry name" value="SPX"/>
    <property type="match status" value="1"/>
</dbReference>
<feature type="transmembrane region" description="Helical" evidence="7">
    <location>
        <begin position="494"/>
        <end position="516"/>
    </location>
</feature>
<feature type="transmembrane region" description="Helical" evidence="7">
    <location>
        <begin position="569"/>
        <end position="589"/>
    </location>
</feature>
<evidence type="ECO:0000256" key="6">
    <source>
        <dbReference type="SAM" id="MobiDB-lite"/>
    </source>
</evidence>
<evidence type="ECO:0000313" key="11">
    <source>
        <dbReference type="Proteomes" id="UP000094565"/>
    </source>
</evidence>
<dbReference type="GO" id="GO:0016036">
    <property type="term" value="P:cellular response to phosphate starvation"/>
    <property type="evidence" value="ECO:0007669"/>
    <property type="project" value="TreeGrafter"/>
</dbReference>
<name>A0A1B2J6E1_PICPA</name>
<feature type="domain" description="SPX" evidence="9">
    <location>
        <begin position="1"/>
        <end position="402"/>
    </location>
</feature>
<dbReference type="GO" id="GO:0005886">
    <property type="term" value="C:plasma membrane"/>
    <property type="evidence" value="ECO:0007669"/>
    <property type="project" value="TreeGrafter"/>
</dbReference>
<comment type="subcellular location">
    <subcellularLocation>
        <location evidence="1">Membrane</location>
        <topology evidence="1">Multi-pass membrane protein</topology>
    </subcellularLocation>
</comment>
<comment type="similarity">
    <text evidence="2">Belongs to the SYG1 (TC 2.A.94) family.</text>
</comment>
<evidence type="ECO:0000256" key="2">
    <source>
        <dbReference type="ARBA" id="ARBA00009665"/>
    </source>
</evidence>
<reference evidence="10 11" key="1">
    <citation type="submission" date="2016-02" db="EMBL/GenBank/DDBJ databases">
        <title>Comparative genomic and transcriptomic foundation for Pichia pastoris.</title>
        <authorList>
            <person name="Love K.R."/>
            <person name="Shah K.A."/>
            <person name="Whittaker C.A."/>
            <person name="Wu J."/>
            <person name="Bartlett M.C."/>
            <person name="Ma D."/>
            <person name="Leeson R.L."/>
            <person name="Priest M."/>
            <person name="Young S.K."/>
            <person name="Love J.C."/>
        </authorList>
    </citation>
    <scope>NUCLEOTIDE SEQUENCE [LARGE SCALE GENOMIC DNA]</scope>
    <source>
        <strain evidence="10 11">ATCC 28485</strain>
    </source>
</reference>
<feature type="transmembrane region" description="Helical" evidence="7">
    <location>
        <begin position="537"/>
        <end position="557"/>
    </location>
</feature>
<feature type="compositionally biased region" description="Basic and acidic residues" evidence="6">
    <location>
        <begin position="914"/>
        <end position="929"/>
    </location>
</feature>
<feature type="transmembrane region" description="Helical" evidence="7">
    <location>
        <begin position="766"/>
        <end position="788"/>
    </location>
</feature>
<feature type="domain" description="EXS" evidence="8">
    <location>
        <begin position="655"/>
        <end position="849"/>
    </location>
</feature>
<accession>A0A1B2J6E1</accession>
<dbReference type="GO" id="GO:0006817">
    <property type="term" value="P:phosphate ion transport"/>
    <property type="evidence" value="ECO:0007669"/>
    <property type="project" value="TreeGrafter"/>
</dbReference>
<dbReference type="PROSITE" id="PS51380">
    <property type="entry name" value="EXS"/>
    <property type="match status" value="1"/>
</dbReference>
<feature type="compositionally biased region" description="Acidic residues" evidence="6">
    <location>
        <begin position="303"/>
        <end position="312"/>
    </location>
</feature>
<dbReference type="PANTHER" id="PTHR10783:SF103">
    <property type="entry name" value="SOLUTE CARRIER FAMILY 53 MEMBER 1"/>
    <property type="match status" value="1"/>
</dbReference>
<feature type="compositionally biased region" description="Polar residues" evidence="6">
    <location>
        <begin position="868"/>
        <end position="894"/>
    </location>
</feature>
<keyword evidence="11" id="KW-1185">Reference proteome</keyword>
<evidence type="ECO:0000313" key="10">
    <source>
        <dbReference type="EMBL" id="ANZ73564.1"/>
    </source>
</evidence>
<feature type="compositionally biased region" description="Basic and acidic residues" evidence="6">
    <location>
        <begin position="86"/>
        <end position="95"/>
    </location>
</feature>
<proteinExistence type="inferred from homology"/>
<feature type="region of interest" description="Disordered" evidence="6">
    <location>
        <begin position="914"/>
        <end position="959"/>
    </location>
</feature>
<dbReference type="GO" id="GO:0000822">
    <property type="term" value="F:inositol hexakisphosphate binding"/>
    <property type="evidence" value="ECO:0007669"/>
    <property type="project" value="TreeGrafter"/>
</dbReference>
<gene>
    <name evidence="10" type="primary">SYG1</name>
    <name evidence="10" type="ORF">ATY40_BA7500831</name>
</gene>
<keyword evidence="4 7" id="KW-1133">Transmembrane helix</keyword>
<dbReference type="CDD" id="cd14475">
    <property type="entry name" value="SPX_SYG1_like"/>
    <property type="match status" value="1"/>
</dbReference>
<feature type="region of interest" description="Disordered" evidence="6">
    <location>
        <begin position="42"/>
        <end position="95"/>
    </location>
</feature>
<dbReference type="GO" id="GO:0005794">
    <property type="term" value="C:Golgi apparatus"/>
    <property type="evidence" value="ECO:0007669"/>
    <property type="project" value="TreeGrafter"/>
</dbReference>
<feature type="compositionally biased region" description="Acidic residues" evidence="6">
    <location>
        <begin position="930"/>
        <end position="953"/>
    </location>
</feature>
<organism evidence="10 11">
    <name type="scientific">Komagataella pastoris</name>
    <name type="common">Yeast</name>
    <name type="synonym">Pichia pastoris</name>
    <dbReference type="NCBI Taxonomy" id="4922"/>
    <lineage>
        <taxon>Eukaryota</taxon>
        <taxon>Fungi</taxon>
        <taxon>Dikarya</taxon>
        <taxon>Ascomycota</taxon>
        <taxon>Saccharomycotina</taxon>
        <taxon>Pichiomycetes</taxon>
        <taxon>Pichiales</taxon>
        <taxon>Pichiaceae</taxon>
        <taxon>Komagataella</taxon>
    </lineage>
</organism>
<dbReference type="AlphaFoldDB" id="A0A1B2J6E1"/>
<feature type="compositionally biased region" description="Basic and acidic residues" evidence="6">
    <location>
        <begin position="327"/>
        <end position="339"/>
    </location>
</feature>
<keyword evidence="3 7" id="KW-0812">Transmembrane</keyword>
<dbReference type="EMBL" id="CP014584">
    <property type="protein sequence ID" value="ANZ73564.1"/>
    <property type="molecule type" value="Genomic_DNA"/>
</dbReference>
<evidence type="ECO:0000259" key="9">
    <source>
        <dbReference type="PROSITE" id="PS51382"/>
    </source>
</evidence>
<feature type="transmembrane region" description="Helical" evidence="7">
    <location>
        <begin position="722"/>
        <end position="746"/>
    </location>
</feature>
<dbReference type="Proteomes" id="UP000094565">
    <property type="component" value="Chromosome 1"/>
</dbReference>
<keyword evidence="5 7" id="KW-0472">Membrane</keyword>
<protein>
    <submittedName>
        <fullName evidence="10">BA75_00831T0</fullName>
    </submittedName>
</protein>
<feature type="transmembrane region" description="Helical" evidence="7">
    <location>
        <begin position="618"/>
        <end position="639"/>
    </location>
</feature>
<evidence type="ECO:0000256" key="3">
    <source>
        <dbReference type="ARBA" id="ARBA00022692"/>
    </source>
</evidence>
<dbReference type="PANTHER" id="PTHR10783">
    <property type="entry name" value="XENOTROPIC AND POLYTROPIC RETROVIRUS RECEPTOR 1-RELATED"/>
    <property type="match status" value="1"/>
</dbReference>
<dbReference type="InterPro" id="IPR004331">
    <property type="entry name" value="SPX_dom"/>
</dbReference>
<evidence type="ECO:0000256" key="5">
    <source>
        <dbReference type="ARBA" id="ARBA00023136"/>
    </source>
</evidence>
<evidence type="ECO:0000256" key="4">
    <source>
        <dbReference type="ARBA" id="ARBA00022989"/>
    </source>
</evidence>
<feature type="region of interest" description="Disordered" evidence="6">
    <location>
        <begin position="865"/>
        <end position="894"/>
    </location>
</feature>
<feature type="transmembrane region" description="Helical" evidence="7">
    <location>
        <begin position="451"/>
        <end position="474"/>
    </location>
</feature>
<evidence type="ECO:0000256" key="7">
    <source>
        <dbReference type="SAM" id="Phobius"/>
    </source>
</evidence>
<feature type="compositionally biased region" description="Polar residues" evidence="6">
    <location>
        <begin position="49"/>
        <end position="70"/>
    </location>
</feature>
<evidence type="ECO:0000259" key="8">
    <source>
        <dbReference type="PROSITE" id="PS51380"/>
    </source>
</evidence>
<sequence>MKFGQTLNDDLVPEWKSQYFDYKQGKKKLKKLYKNYVLNREKLKGAETQPPSQINSSLPAVSQDSSQSKPNLPFSKLPPPAIESDGSEHPDEQDKRVVNDTTPLLEPIAYTPQNQSASSTRTKSFVERLASISGISGNSSPNFNPDLDVALQNLEQDSNNEFMEWIDDEFDKINTFYKRKETKYLSRLLVLQDQVAQLRQQKYKNKQRISAIRNHLDDKPIQDPRFGAYRVAFYLDTAAFHIRKKISEINHFEFPSLPSWDWVKGERTEKQYYEEDDDDEYDDDAVDSIEDEYESNAQSNENAIDDASDSSNEESSTAAVNARRLKGPQDPHYNKQDYGKRKKPKIVPYFVARRQIKTAMLELYRGLEILKSYRLLNRTAFRKMIKKYDKTMNTQELPAFMVKIDEAYFNKSDVLDNIMQALEALYAKTFEHGNRKVAISKLRQSETPRSYNMQVFFSSLLLGMTIPLLIDAIYTAAYKTITRELLEGKFMMQIWGGFLLISLMGLLIGINCMTWSKYKVNYKFIFEFTKDALDYRQYLVFPSLFLFMVAIFGWLSFRNFWPDQIAGRDWPWFLVSFGLFIIFCPFNIFYASARRWLLIGLWRLLWSGFYPVEFQDFFLGDIFCSLTYTLGNISFYICLYSTKWKGALDGTDTTTCGSSHSRVMGFLASLPSIWRLLQCFRRFADTGDWFPHLANLAKYSLSTFYNMTLSIYRIEPTMSNRAMFITFATVNSLGCSFWDVFMDWSLMQANSKHIFLRDDLIFKEPAIYYGAVVLNTLLRFQWIFYALFSEQIQQSAFTSFFIALAEIIRRFVWMFFRMENEHCTNVHLFRASRETPLPYPTIKRKVREPASIAVTIPRKTSDIESHRTTAVSRRMSTATRAKSMTSTEGAPLSRTQTLRPMLEHVSKLMNEAHIKDFQRKKVDHTKNESPSDEDEDEEDENDTEEDLMEEEVPDSLRSQ</sequence>
<dbReference type="InterPro" id="IPR004342">
    <property type="entry name" value="EXS_C"/>
</dbReference>